<keyword evidence="2" id="KW-1185">Reference proteome</keyword>
<evidence type="ECO:0000313" key="1">
    <source>
        <dbReference type="EMBL" id="GHO95296.1"/>
    </source>
</evidence>
<reference evidence="1" key="1">
    <citation type="submission" date="2020-10" db="EMBL/GenBank/DDBJ databases">
        <title>Taxonomic study of unclassified bacteria belonging to the class Ktedonobacteria.</title>
        <authorList>
            <person name="Yabe S."/>
            <person name="Wang C.M."/>
            <person name="Zheng Y."/>
            <person name="Sakai Y."/>
            <person name="Cavaletti L."/>
            <person name="Monciardini P."/>
            <person name="Donadio S."/>
        </authorList>
    </citation>
    <scope>NUCLEOTIDE SEQUENCE</scope>
    <source>
        <strain evidence="1">ID150040</strain>
    </source>
</reference>
<dbReference type="AlphaFoldDB" id="A0A8J3IS85"/>
<dbReference type="GO" id="GO:0009236">
    <property type="term" value="P:cobalamin biosynthetic process"/>
    <property type="evidence" value="ECO:0007669"/>
    <property type="project" value="InterPro"/>
</dbReference>
<dbReference type="NCBIfam" id="TIGR00708">
    <property type="entry name" value="cobA"/>
    <property type="match status" value="1"/>
</dbReference>
<dbReference type="PANTHER" id="PTHR46638:SF1">
    <property type="entry name" value="CORRINOID ADENOSYLTRANSFERASE"/>
    <property type="match status" value="1"/>
</dbReference>
<protein>
    <submittedName>
        <fullName evidence="1">Cob(I)alamin adenosyltransferase</fullName>
    </submittedName>
</protein>
<dbReference type="CDD" id="cd00561">
    <property type="entry name" value="CobA_ACA"/>
    <property type="match status" value="1"/>
</dbReference>
<dbReference type="GO" id="GO:0005524">
    <property type="term" value="F:ATP binding"/>
    <property type="evidence" value="ECO:0007669"/>
    <property type="project" value="InterPro"/>
</dbReference>
<dbReference type="RefSeq" id="WP_220205983.1">
    <property type="nucleotide sequence ID" value="NZ_BNJK01000001.1"/>
</dbReference>
<dbReference type="GO" id="GO:0008817">
    <property type="term" value="F:corrinoid adenosyltransferase activity"/>
    <property type="evidence" value="ECO:0007669"/>
    <property type="project" value="InterPro"/>
</dbReference>
<dbReference type="Pfam" id="PF02572">
    <property type="entry name" value="CobA_CobO_BtuR"/>
    <property type="match status" value="1"/>
</dbReference>
<comment type="caution">
    <text evidence="1">The sequence shown here is derived from an EMBL/GenBank/DDBJ whole genome shotgun (WGS) entry which is preliminary data.</text>
</comment>
<gene>
    <name evidence="1" type="ORF">KSF_053440</name>
</gene>
<dbReference type="NCBIfam" id="NF004637">
    <property type="entry name" value="PRK05986.1"/>
    <property type="match status" value="1"/>
</dbReference>
<dbReference type="EMBL" id="BNJK01000001">
    <property type="protein sequence ID" value="GHO95296.1"/>
    <property type="molecule type" value="Genomic_DNA"/>
</dbReference>
<dbReference type="Proteomes" id="UP000597444">
    <property type="component" value="Unassembled WGS sequence"/>
</dbReference>
<accession>A0A8J3IS85</accession>
<proteinExistence type="predicted"/>
<dbReference type="InterPro" id="IPR027417">
    <property type="entry name" value="P-loop_NTPase"/>
</dbReference>
<organism evidence="1 2">
    <name type="scientific">Reticulibacter mediterranei</name>
    <dbReference type="NCBI Taxonomy" id="2778369"/>
    <lineage>
        <taxon>Bacteria</taxon>
        <taxon>Bacillati</taxon>
        <taxon>Chloroflexota</taxon>
        <taxon>Ktedonobacteria</taxon>
        <taxon>Ktedonobacterales</taxon>
        <taxon>Reticulibacteraceae</taxon>
        <taxon>Reticulibacter</taxon>
    </lineage>
</organism>
<name>A0A8J3IS85_9CHLR</name>
<evidence type="ECO:0000313" key="2">
    <source>
        <dbReference type="Proteomes" id="UP000597444"/>
    </source>
</evidence>
<dbReference type="Gene3D" id="3.40.50.300">
    <property type="entry name" value="P-loop containing nucleotide triphosphate hydrolases"/>
    <property type="match status" value="1"/>
</dbReference>
<dbReference type="InterPro" id="IPR003724">
    <property type="entry name" value="CblAdoTrfase_CobA"/>
</dbReference>
<dbReference type="SUPFAM" id="SSF52540">
    <property type="entry name" value="P-loop containing nucleoside triphosphate hydrolases"/>
    <property type="match status" value="1"/>
</dbReference>
<sequence>MQEEENYETVPLEEPDGLSEERLSRVRQELAEARAKRKRGRTGLVIVNTGNGKGKTTAALGVLLRSWGQGMRVVMLQFLKAKTGKWGEIRAAQRMGVEIIPLGKGFTWESDNLEHDRALAHQCWEQCREKIESDQYDVVIMDEITYAINYGWLDLETVLNTLRNRNPAMHVILTGRDAPAGLVEYADLVTEMREIKHPYKTQGIMAQKGIEF</sequence>
<dbReference type="PANTHER" id="PTHR46638">
    <property type="entry name" value="CORRINOID ADENOSYLTRANSFERASE"/>
    <property type="match status" value="1"/>
</dbReference>
<dbReference type="PIRSF" id="PIRSF015617">
    <property type="entry name" value="Adensltrnsf_CobA"/>
    <property type="match status" value="1"/>
</dbReference>